<keyword evidence="2" id="KW-0479">Metal-binding</keyword>
<feature type="domain" description="B box-type" evidence="5">
    <location>
        <begin position="1"/>
        <end position="38"/>
    </location>
</feature>
<sequence length="509" mass="57049">MCVIHETEERDYYCRKCQSQICKLCRNEEHKGHRTRPLSAFVNTKRRELLEAVDNIKKGYLERLKGTLSEVTKQVEEMSCSVESVLSAVMERAEQLKREIDEIRDQLMEDIKSKETTALLYLEKVKSVLNTQLLAAGSCVQYIQNVLTLGTDRDVFSVSTSVDEQFQEMQNGKPIADIEETKIEFEAGDLRTELLQTGFGHCMMRSSGPQRSRSVSFAVGKTRDLSIQLVASFEYAQDDADDECTGDESVHALASTSTGEAWVCCGWESTLLTLIDNTGNLVKQIDIEARIDDVTKTEDGCILISCLRDYSVKKLDKNLEISKLFKMPFYPRGLAISADGGLLVCMTDEYSTSVLKDSRRLVAKYSESGDLIKSFENDGNRRLFTRPYRVKENINGDICVTDKTSMGAGRLVVLDEDGNLKYIYEGNTSNGVYGRSFSPAGLCCDLNGRILVADSNNHSIHILDKSGQFIGHLLTREDGLNCPHALSLDPNGYLWVGDENGCFKIYLYL</sequence>
<evidence type="ECO:0000256" key="4">
    <source>
        <dbReference type="SAM" id="Coils"/>
    </source>
</evidence>
<dbReference type="Pfam" id="PF01436">
    <property type="entry name" value="NHL"/>
    <property type="match status" value="1"/>
</dbReference>
<dbReference type="Gene3D" id="3.30.160.60">
    <property type="entry name" value="Classic Zinc Finger"/>
    <property type="match status" value="1"/>
</dbReference>
<dbReference type="CDD" id="cd19756">
    <property type="entry name" value="Bbox2"/>
    <property type="match status" value="1"/>
</dbReference>
<keyword evidence="1" id="KW-0677">Repeat</keyword>
<dbReference type="PROSITE" id="PS50119">
    <property type="entry name" value="ZF_BBOX"/>
    <property type="match status" value="1"/>
</dbReference>
<dbReference type="InterPro" id="IPR047153">
    <property type="entry name" value="TRIM45/56/19-like"/>
</dbReference>
<dbReference type="Gene3D" id="2.120.10.30">
    <property type="entry name" value="TolB, C-terminal domain"/>
    <property type="match status" value="1"/>
</dbReference>
<dbReference type="InterPro" id="IPR000315">
    <property type="entry name" value="Znf_B-box"/>
</dbReference>
<dbReference type="SUPFAM" id="SSF57845">
    <property type="entry name" value="B-box zinc-binding domain"/>
    <property type="match status" value="1"/>
</dbReference>
<dbReference type="Proteomes" id="UP001217089">
    <property type="component" value="Unassembled WGS sequence"/>
</dbReference>
<dbReference type="EMBL" id="JARBDR010000923">
    <property type="protein sequence ID" value="KAJ8297467.1"/>
    <property type="molecule type" value="Genomic_DNA"/>
</dbReference>
<dbReference type="SUPFAM" id="SSF101898">
    <property type="entry name" value="NHL repeat"/>
    <property type="match status" value="1"/>
</dbReference>
<reference evidence="6 7" key="1">
    <citation type="submission" date="2022-12" db="EMBL/GenBank/DDBJ databases">
        <title>Chromosome-level genome of Tegillarca granosa.</title>
        <authorList>
            <person name="Kim J."/>
        </authorList>
    </citation>
    <scope>NUCLEOTIDE SEQUENCE [LARGE SCALE GENOMIC DNA]</scope>
    <source>
        <strain evidence="6">Teg-2019</strain>
        <tissue evidence="6">Adductor muscle</tissue>
    </source>
</reference>
<comment type="caution">
    <text evidence="6">The sequence shown here is derived from an EMBL/GenBank/DDBJ whole genome shotgun (WGS) entry which is preliminary data.</text>
</comment>
<feature type="repeat" description="NHL" evidence="3">
    <location>
        <begin position="438"/>
        <end position="466"/>
    </location>
</feature>
<dbReference type="CDD" id="cd05819">
    <property type="entry name" value="NHL"/>
    <property type="match status" value="1"/>
</dbReference>
<dbReference type="PANTHER" id="PTHR25462">
    <property type="entry name" value="BONUS, ISOFORM C-RELATED"/>
    <property type="match status" value="1"/>
</dbReference>
<evidence type="ECO:0000256" key="1">
    <source>
        <dbReference type="ARBA" id="ARBA00022737"/>
    </source>
</evidence>
<protein>
    <recommendedName>
        <fullName evidence="5">B box-type domain-containing protein</fullName>
    </recommendedName>
</protein>
<accession>A0ABQ9E0N6</accession>
<gene>
    <name evidence="6" type="ORF">KUTeg_023998</name>
</gene>
<name>A0ABQ9E0N6_TEGGR</name>
<dbReference type="PANTHER" id="PTHR25462:SF296">
    <property type="entry name" value="MEIOTIC P26, ISOFORM F"/>
    <property type="match status" value="1"/>
</dbReference>
<keyword evidence="2" id="KW-0862">Zinc</keyword>
<keyword evidence="7" id="KW-1185">Reference proteome</keyword>
<dbReference type="Pfam" id="PF00643">
    <property type="entry name" value="zf-B_box"/>
    <property type="match status" value="1"/>
</dbReference>
<dbReference type="InterPro" id="IPR011042">
    <property type="entry name" value="6-blade_b-propeller_TolB-like"/>
</dbReference>
<dbReference type="PROSITE" id="PS51125">
    <property type="entry name" value="NHL"/>
    <property type="match status" value="1"/>
</dbReference>
<evidence type="ECO:0000256" key="2">
    <source>
        <dbReference type="PROSITE-ProRule" id="PRU00024"/>
    </source>
</evidence>
<evidence type="ECO:0000259" key="5">
    <source>
        <dbReference type="PROSITE" id="PS50119"/>
    </source>
</evidence>
<keyword evidence="2" id="KW-0863">Zinc-finger</keyword>
<dbReference type="SMART" id="SM00336">
    <property type="entry name" value="BBOX"/>
    <property type="match status" value="1"/>
</dbReference>
<feature type="coiled-coil region" evidence="4">
    <location>
        <begin position="61"/>
        <end position="113"/>
    </location>
</feature>
<evidence type="ECO:0000313" key="7">
    <source>
        <dbReference type="Proteomes" id="UP001217089"/>
    </source>
</evidence>
<evidence type="ECO:0000256" key="3">
    <source>
        <dbReference type="PROSITE-ProRule" id="PRU00504"/>
    </source>
</evidence>
<keyword evidence="4" id="KW-0175">Coiled coil</keyword>
<dbReference type="InterPro" id="IPR001258">
    <property type="entry name" value="NHL_repeat"/>
</dbReference>
<evidence type="ECO:0000313" key="6">
    <source>
        <dbReference type="EMBL" id="KAJ8297467.1"/>
    </source>
</evidence>
<organism evidence="6 7">
    <name type="scientific">Tegillarca granosa</name>
    <name type="common">Malaysian cockle</name>
    <name type="synonym">Anadara granosa</name>
    <dbReference type="NCBI Taxonomy" id="220873"/>
    <lineage>
        <taxon>Eukaryota</taxon>
        <taxon>Metazoa</taxon>
        <taxon>Spiralia</taxon>
        <taxon>Lophotrochozoa</taxon>
        <taxon>Mollusca</taxon>
        <taxon>Bivalvia</taxon>
        <taxon>Autobranchia</taxon>
        <taxon>Pteriomorphia</taxon>
        <taxon>Arcoida</taxon>
        <taxon>Arcoidea</taxon>
        <taxon>Arcidae</taxon>
        <taxon>Tegillarca</taxon>
    </lineage>
</organism>
<proteinExistence type="predicted"/>